<evidence type="ECO:0000256" key="1">
    <source>
        <dbReference type="SAM" id="MobiDB-lite"/>
    </source>
</evidence>
<dbReference type="Proteomes" id="UP000693946">
    <property type="component" value="Linkage Group LG15"/>
</dbReference>
<evidence type="ECO:0000313" key="3">
    <source>
        <dbReference type="Proteomes" id="UP000693946"/>
    </source>
</evidence>
<feature type="compositionally biased region" description="Basic and acidic residues" evidence="1">
    <location>
        <begin position="14"/>
        <end position="27"/>
    </location>
</feature>
<comment type="caution">
    <text evidence="2">The sequence shown here is derived from an EMBL/GenBank/DDBJ whole genome shotgun (WGS) entry which is preliminary data.</text>
</comment>
<organism evidence="2 3">
    <name type="scientific">Solea senegalensis</name>
    <name type="common">Senegalese sole</name>
    <dbReference type="NCBI Taxonomy" id="28829"/>
    <lineage>
        <taxon>Eukaryota</taxon>
        <taxon>Metazoa</taxon>
        <taxon>Chordata</taxon>
        <taxon>Craniata</taxon>
        <taxon>Vertebrata</taxon>
        <taxon>Euteleostomi</taxon>
        <taxon>Actinopterygii</taxon>
        <taxon>Neopterygii</taxon>
        <taxon>Teleostei</taxon>
        <taxon>Neoteleostei</taxon>
        <taxon>Acanthomorphata</taxon>
        <taxon>Carangaria</taxon>
        <taxon>Pleuronectiformes</taxon>
        <taxon>Pleuronectoidei</taxon>
        <taxon>Soleidae</taxon>
        <taxon>Solea</taxon>
    </lineage>
</organism>
<keyword evidence="3" id="KW-1185">Reference proteome</keyword>
<proteinExistence type="predicted"/>
<name>A0AAV6S5B2_SOLSE</name>
<sequence length="115" mass="11884">MVGDKVAEFMGGNSDKDKDKDEDKDKGGFGLDNVLSSVTGKKDDDEGGQGGGDMVGDKVAEFMGGNSDKDKDKDEDKDKGGFGLDNVLSSVTGKKDDDEGGQGGGIGGFLENLIK</sequence>
<gene>
    <name evidence="2" type="ORF">JOB18_017265</name>
</gene>
<feature type="region of interest" description="Disordered" evidence="1">
    <location>
        <begin position="1"/>
        <end position="115"/>
    </location>
</feature>
<reference evidence="2 3" key="1">
    <citation type="journal article" date="2021" name="Sci. Rep.">
        <title>Chromosome anchoring in Senegalese sole (Solea senegalensis) reveals sex-associated markers and genome rearrangements in flatfish.</title>
        <authorList>
            <person name="Guerrero-Cozar I."/>
            <person name="Gomez-Garrido J."/>
            <person name="Berbel C."/>
            <person name="Martinez-Blanch J.F."/>
            <person name="Alioto T."/>
            <person name="Claros M.G."/>
            <person name="Gagnaire P.A."/>
            <person name="Manchado M."/>
        </authorList>
    </citation>
    <scope>NUCLEOTIDE SEQUENCE [LARGE SCALE GENOMIC DNA]</scope>
    <source>
        <strain evidence="2">Sse05_10M</strain>
    </source>
</reference>
<accession>A0AAV6S5B2</accession>
<evidence type="ECO:0000313" key="2">
    <source>
        <dbReference type="EMBL" id="KAG7512015.1"/>
    </source>
</evidence>
<feature type="compositionally biased region" description="Basic and acidic residues" evidence="1">
    <location>
        <begin position="67"/>
        <end position="80"/>
    </location>
</feature>
<protein>
    <submittedName>
        <fullName evidence="2">Uncharacterized protein</fullName>
    </submittedName>
</protein>
<dbReference type="EMBL" id="JAGKHQ010000007">
    <property type="protein sequence ID" value="KAG7512015.1"/>
    <property type="molecule type" value="Genomic_DNA"/>
</dbReference>
<dbReference type="AlphaFoldDB" id="A0AAV6S5B2"/>